<dbReference type="AlphaFoldDB" id="A0A5B7I1R5"/>
<accession>A0A5B7I1R5</accession>
<evidence type="ECO:0000313" key="2">
    <source>
        <dbReference type="Proteomes" id="UP000324222"/>
    </source>
</evidence>
<reference evidence="1 2" key="1">
    <citation type="submission" date="2019-05" db="EMBL/GenBank/DDBJ databases">
        <title>Another draft genome of Portunus trituberculatus and its Hox gene families provides insights of decapod evolution.</title>
        <authorList>
            <person name="Jeong J.-H."/>
            <person name="Song I."/>
            <person name="Kim S."/>
            <person name="Choi T."/>
            <person name="Kim D."/>
            <person name="Ryu S."/>
            <person name="Kim W."/>
        </authorList>
    </citation>
    <scope>NUCLEOTIDE SEQUENCE [LARGE SCALE GENOMIC DNA]</scope>
    <source>
        <tissue evidence="1">Muscle</tissue>
    </source>
</reference>
<keyword evidence="2" id="KW-1185">Reference proteome</keyword>
<dbReference type="Proteomes" id="UP000324222">
    <property type="component" value="Unassembled WGS sequence"/>
</dbReference>
<sequence>MTGVERVVKGMPSNKVVATFSKDFLSVLPGYELALETHVTAHQRKGAAGLVTLVAAAWKWMHACVAWLEFKLLVCFPIGVKYWVFGCLVCVIVCSN</sequence>
<gene>
    <name evidence="1" type="ORF">E2C01_072101</name>
</gene>
<dbReference type="EMBL" id="VSRR010046345">
    <property type="protein sequence ID" value="MPC77642.1"/>
    <property type="molecule type" value="Genomic_DNA"/>
</dbReference>
<name>A0A5B7I1R5_PORTR</name>
<comment type="caution">
    <text evidence="1">The sequence shown here is derived from an EMBL/GenBank/DDBJ whole genome shotgun (WGS) entry which is preliminary data.</text>
</comment>
<organism evidence="1 2">
    <name type="scientific">Portunus trituberculatus</name>
    <name type="common">Swimming crab</name>
    <name type="synonym">Neptunus trituberculatus</name>
    <dbReference type="NCBI Taxonomy" id="210409"/>
    <lineage>
        <taxon>Eukaryota</taxon>
        <taxon>Metazoa</taxon>
        <taxon>Ecdysozoa</taxon>
        <taxon>Arthropoda</taxon>
        <taxon>Crustacea</taxon>
        <taxon>Multicrustacea</taxon>
        <taxon>Malacostraca</taxon>
        <taxon>Eumalacostraca</taxon>
        <taxon>Eucarida</taxon>
        <taxon>Decapoda</taxon>
        <taxon>Pleocyemata</taxon>
        <taxon>Brachyura</taxon>
        <taxon>Eubrachyura</taxon>
        <taxon>Portunoidea</taxon>
        <taxon>Portunidae</taxon>
        <taxon>Portuninae</taxon>
        <taxon>Portunus</taxon>
    </lineage>
</organism>
<protein>
    <submittedName>
        <fullName evidence="1">Uncharacterized protein</fullName>
    </submittedName>
</protein>
<proteinExistence type="predicted"/>
<evidence type="ECO:0000313" key="1">
    <source>
        <dbReference type="EMBL" id="MPC77642.1"/>
    </source>
</evidence>